<dbReference type="GO" id="GO:0003677">
    <property type="term" value="F:DNA binding"/>
    <property type="evidence" value="ECO:0007669"/>
    <property type="project" value="UniProtKB-KW"/>
</dbReference>
<dbReference type="Proteomes" id="UP000474802">
    <property type="component" value="Unassembled WGS sequence"/>
</dbReference>
<name>A0A6M1SNV7_9HYPH</name>
<evidence type="ECO:0000313" key="3">
    <source>
        <dbReference type="Proteomes" id="UP000474802"/>
    </source>
</evidence>
<feature type="domain" description="Arc-like DNA binding" evidence="1">
    <location>
        <begin position="1"/>
        <end position="30"/>
    </location>
</feature>
<comment type="caution">
    <text evidence="2">The sequence shown here is derived from an EMBL/GenBank/DDBJ whole genome shotgun (WGS) entry which is preliminary data.</text>
</comment>
<gene>
    <name evidence="2" type="ORF">G5575_15625</name>
</gene>
<dbReference type="GO" id="GO:0006355">
    <property type="term" value="P:regulation of DNA-templated transcription"/>
    <property type="evidence" value="ECO:0007669"/>
    <property type="project" value="InterPro"/>
</dbReference>
<dbReference type="SUPFAM" id="SSF47598">
    <property type="entry name" value="Ribbon-helix-helix"/>
    <property type="match status" value="1"/>
</dbReference>
<reference evidence="2 3" key="2">
    <citation type="submission" date="2020-03" db="EMBL/GenBank/DDBJ databases">
        <title>Devosia chinhatensis sp. nov., isolated from a hexachlorocyclohexane (HCH) dump site in India.</title>
        <authorList>
            <person name="Kumar M."/>
            <person name="Lal R."/>
        </authorList>
    </citation>
    <scope>NUCLEOTIDE SEQUENCE [LARGE SCALE GENOMIC DNA]</scope>
    <source>
        <strain evidence="2 3">H239</strain>
    </source>
</reference>
<protein>
    <submittedName>
        <fullName evidence="2">Arc family DNA-binding protein</fullName>
    </submittedName>
</protein>
<dbReference type="Gene3D" id="1.10.1220.10">
    <property type="entry name" value="Met repressor-like"/>
    <property type="match status" value="1"/>
</dbReference>
<sequence length="50" mass="5623">MRERIRQSAELNRRSMNSEIVHQLDRALALENEKGPAATAIAPDLNTTHP</sequence>
<organism evidence="2 3">
    <name type="scientific">Devosia aurantiaca</name>
    <dbReference type="NCBI Taxonomy" id="2714858"/>
    <lineage>
        <taxon>Bacteria</taxon>
        <taxon>Pseudomonadati</taxon>
        <taxon>Pseudomonadota</taxon>
        <taxon>Alphaproteobacteria</taxon>
        <taxon>Hyphomicrobiales</taxon>
        <taxon>Devosiaceae</taxon>
        <taxon>Devosia</taxon>
    </lineage>
</organism>
<proteinExistence type="predicted"/>
<dbReference type="InterPro" id="IPR010985">
    <property type="entry name" value="Ribbon_hlx_hlx"/>
</dbReference>
<reference evidence="2 3" key="1">
    <citation type="submission" date="2020-02" db="EMBL/GenBank/DDBJ databases">
        <authorList>
            <person name="Khan S.A."/>
            <person name="Jeon C.O."/>
            <person name="Chun B.H."/>
        </authorList>
    </citation>
    <scope>NUCLEOTIDE SEQUENCE [LARGE SCALE GENOMIC DNA]</scope>
    <source>
        <strain evidence="2 3">H239</strain>
    </source>
</reference>
<dbReference type="InterPro" id="IPR013321">
    <property type="entry name" value="Arc_rbn_hlx_hlx"/>
</dbReference>
<accession>A0A6M1SNV7</accession>
<evidence type="ECO:0000259" key="1">
    <source>
        <dbReference type="Pfam" id="PF03869"/>
    </source>
</evidence>
<evidence type="ECO:0000313" key="2">
    <source>
        <dbReference type="EMBL" id="NGP18888.1"/>
    </source>
</evidence>
<dbReference type="AlphaFoldDB" id="A0A6M1SNV7"/>
<dbReference type="EMBL" id="JAALFG010000004">
    <property type="protein sequence ID" value="NGP18888.1"/>
    <property type="molecule type" value="Genomic_DNA"/>
</dbReference>
<keyword evidence="2" id="KW-0238">DNA-binding</keyword>
<dbReference type="InterPro" id="IPR005569">
    <property type="entry name" value="Arc_DNA-bd_dom"/>
</dbReference>
<dbReference type="Pfam" id="PF03869">
    <property type="entry name" value="Arc"/>
    <property type="match status" value="1"/>
</dbReference>
<keyword evidence="3" id="KW-1185">Reference proteome</keyword>